<comment type="caution">
    <text evidence="1">The sequence shown here is derived from an EMBL/GenBank/DDBJ whole genome shotgun (WGS) entry which is preliminary data.</text>
</comment>
<dbReference type="Gene3D" id="3.10.129.10">
    <property type="entry name" value="Hotdog Thioesterase"/>
    <property type="match status" value="1"/>
</dbReference>
<dbReference type="EMBL" id="JBHRXI010000002">
    <property type="protein sequence ID" value="MFC3612761.1"/>
    <property type="molecule type" value="Genomic_DNA"/>
</dbReference>
<dbReference type="Proteomes" id="UP001595629">
    <property type="component" value="Unassembled WGS sequence"/>
</dbReference>
<dbReference type="InterPro" id="IPR052342">
    <property type="entry name" value="MCH/BMMD"/>
</dbReference>
<dbReference type="Pfam" id="PF19315">
    <property type="entry name" value="MC_hydratase"/>
    <property type="match status" value="1"/>
</dbReference>
<accession>A0ABV7TC69</accession>
<reference evidence="2" key="1">
    <citation type="journal article" date="2019" name="Int. J. Syst. Evol. Microbiol.">
        <title>The Global Catalogue of Microorganisms (GCM) 10K type strain sequencing project: providing services to taxonomists for standard genome sequencing and annotation.</title>
        <authorList>
            <consortium name="The Broad Institute Genomics Platform"/>
            <consortium name="The Broad Institute Genome Sequencing Center for Infectious Disease"/>
            <person name="Wu L."/>
            <person name="Ma J."/>
        </authorList>
    </citation>
    <scope>NUCLEOTIDE SEQUENCE [LARGE SCALE GENOMIC DNA]</scope>
    <source>
        <strain evidence="2">KCTC 42911</strain>
    </source>
</reference>
<dbReference type="RefSeq" id="WP_386733953.1">
    <property type="nucleotide sequence ID" value="NZ_JBHRXI010000002.1"/>
</dbReference>
<evidence type="ECO:0000313" key="2">
    <source>
        <dbReference type="Proteomes" id="UP001595629"/>
    </source>
</evidence>
<keyword evidence="2" id="KW-1185">Reference proteome</keyword>
<dbReference type="PANTHER" id="PTHR43664:SF1">
    <property type="entry name" value="BETA-METHYLMALYL-COA DEHYDRATASE"/>
    <property type="match status" value="1"/>
</dbReference>
<dbReference type="PANTHER" id="PTHR43664">
    <property type="entry name" value="MONOAMINE OXIDASE-RELATED"/>
    <property type="match status" value="1"/>
</dbReference>
<sequence length="164" mass="18361">MSIETVADLKSRAQGWPRGNTFDRFKIGQTFTHHWGRTLTEGDNTLFTTLTLHYNPLYTNADYARAHGHSGAVVCPLLLFTTVFGLSVEDLSEIGGPFLGVDELTYHRPVIVGETVYARSEVVDTRETAKRPDFGIVTWRTTGLDEAGAPVIEFKRANFVRKRT</sequence>
<dbReference type="CDD" id="cd03451">
    <property type="entry name" value="FkbR2"/>
    <property type="match status" value="1"/>
</dbReference>
<proteinExistence type="predicted"/>
<organism evidence="1 2">
    <name type="scientific">Lutimaribacter marinistellae</name>
    <dbReference type="NCBI Taxonomy" id="1820329"/>
    <lineage>
        <taxon>Bacteria</taxon>
        <taxon>Pseudomonadati</taxon>
        <taxon>Pseudomonadota</taxon>
        <taxon>Alphaproteobacteria</taxon>
        <taxon>Rhodobacterales</taxon>
        <taxon>Roseobacteraceae</taxon>
        <taxon>Lutimaribacter</taxon>
    </lineage>
</organism>
<dbReference type="SUPFAM" id="SSF54637">
    <property type="entry name" value="Thioesterase/thiol ester dehydrase-isomerase"/>
    <property type="match status" value="1"/>
</dbReference>
<gene>
    <name evidence="1" type="ORF">ACFORG_03220</name>
</gene>
<protein>
    <submittedName>
        <fullName evidence="1">MaoC family dehydratase</fullName>
    </submittedName>
</protein>
<dbReference type="InterPro" id="IPR048274">
    <property type="entry name" value="MC_hydratase"/>
</dbReference>
<dbReference type="InterPro" id="IPR029069">
    <property type="entry name" value="HotDog_dom_sf"/>
</dbReference>
<name>A0ABV7TC69_9RHOB</name>
<evidence type="ECO:0000313" key="1">
    <source>
        <dbReference type="EMBL" id="MFC3612761.1"/>
    </source>
</evidence>